<dbReference type="AlphaFoldDB" id="A0A0L7L7S0"/>
<dbReference type="SMART" id="SM00032">
    <property type="entry name" value="CCP"/>
    <property type="match status" value="1"/>
</dbReference>
<protein>
    <submittedName>
        <fullName evidence="4">Pattern recognition serine proteinase</fullName>
    </submittedName>
</protein>
<evidence type="ECO:0000313" key="5">
    <source>
        <dbReference type="Proteomes" id="UP000037510"/>
    </source>
</evidence>
<dbReference type="EMBL" id="JTDY01002446">
    <property type="protein sequence ID" value="KOB71410.1"/>
    <property type="molecule type" value="Genomic_DNA"/>
</dbReference>
<dbReference type="PROSITE" id="PS50923">
    <property type="entry name" value="SUSHI"/>
    <property type="match status" value="1"/>
</dbReference>
<accession>A0A0L7L7S0</accession>
<evidence type="ECO:0000313" key="4">
    <source>
        <dbReference type="EMBL" id="KOB71410.1"/>
    </source>
</evidence>
<reference evidence="4 5" key="1">
    <citation type="journal article" date="2015" name="Genome Biol. Evol.">
        <title>The genome of winter moth (Operophtera brumata) provides a genomic perspective on sexual dimorphism and phenology.</title>
        <authorList>
            <person name="Derks M.F."/>
            <person name="Smit S."/>
            <person name="Salis L."/>
            <person name="Schijlen E."/>
            <person name="Bossers A."/>
            <person name="Mateman C."/>
            <person name="Pijl A.S."/>
            <person name="de Ridder D."/>
            <person name="Groenen M.A."/>
            <person name="Visser M.E."/>
            <person name="Megens H.J."/>
        </authorList>
    </citation>
    <scope>NUCLEOTIDE SEQUENCE [LARGE SCALE GENOMIC DNA]</scope>
    <source>
        <strain evidence="4">WM2013NL</strain>
        <tissue evidence="4">Head and thorax</tissue>
    </source>
</reference>
<sequence>MQVRDCADSSDEAAALCGEIATSRPEAVSCILPPYPEHGAYATDIAGAKPGQGYERVSLSITCERGYDARGVTSREFSCSHGVWTGSVPRCV</sequence>
<feature type="domain" description="Sushi" evidence="3">
    <location>
        <begin position="28"/>
        <end position="92"/>
    </location>
</feature>
<dbReference type="CDD" id="cd00033">
    <property type="entry name" value="CCP"/>
    <property type="match status" value="1"/>
</dbReference>
<evidence type="ECO:0000259" key="3">
    <source>
        <dbReference type="PROSITE" id="PS50923"/>
    </source>
</evidence>
<dbReference type="InterPro" id="IPR035976">
    <property type="entry name" value="Sushi/SCR/CCP_sf"/>
</dbReference>
<organism evidence="4 5">
    <name type="scientific">Operophtera brumata</name>
    <name type="common">Winter moth</name>
    <name type="synonym">Phalaena brumata</name>
    <dbReference type="NCBI Taxonomy" id="104452"/>
    <lineage>
        <taxon>Eukaryota</taxon>
        <taxon>Metazoa</taxon>
        <taxon>Ecdysozoa</taxon>
        <taxon>Arthropoda</taxon>
        <taxon>Hexapoda</taxon>
        <taxon>Insecta</taxon>
        <taxon>Pterygota</taxon>
        <taxon>Neoptera</taxon>
        <taxon>Endopterygota</taxon>
        <taxon>Lepidoptera</taxon>
        <taxon>Glossata</taxon>
        <taxon>Ditrysia</taxon>
        <taxon>Geometroidea</taxon>
        <taxon>Geometridae</taxon>
        <taxon>Larentiinae</taxon>
        <taxon>Operophtera</taxon>
    </lineage>
</organism>
<comment type="caution">
    <text evidence="2">Lacks conserved residue(s) required for the propagation of feature annotation.</text>
</comment>
<keyword evidence="1" id="KW-1015">Disulfide bond</keyword>
<feature type="non-terminal residue" evidence="4">
    <location>
        <position position="92"/>
    </location>
</feature>
<evidence type="ECO:0000256" key="2">
    <source>
        <dbReference type="PROSITE-ProRule" id="PRU00302"/>
    </source>
</evidence>
<keyword evidence="5" id="KW-1185">Reference proteome</keyword>
<dbReference type="InterPro" id="IPR000436">
    <property type="entry name" value="Sushi_SCR_CCP_dom"/>
</dbReference>
<gene>
    <name evidence="4" type="ORF">OBRU01_07967</name>
</gene>
<dbReference type="Gene3D" id="2.10.70.10">
    <property type="entry name" value="Complement Module, domain 1"/>
    <property type="match status" value="1"/>
</dbReference>
<dbReference type="Pfam" id="PF00084">
    <property type="entry name" value="Sushi"/>
    <property type="match status" value="1"/>
</dbReference>
<evidence type="ECO:0000256" key="1">
    <source>
        <dbReference type="ARBA" id="ARBA00023157"/>
    </source>
</evidence>
<keyword evidence="2" id="KW-0768">Sushi</keyword>
<name>A0A0L7L7S0_OPEBR</name>
<proteinExistence type="predicted"/>
<comment type="caution">
    <text evidence="4">The sequence shown here is derived from an EMBL/GenBank/DDBJ whole genome shotgun (WGS) entry which is preliminary data.</text>
</comment>
<dbReference type="Proteomes" id="UP000037510">
    <property type="component" value="Unassembled WGS sequence"/>
</dbReference>
<dbReference type="SUPFAM" id="SSF57535">
    <property type="entry name" value="Complement control module/SCR domain"/>
    <property type="match status" value="1"/>
</dbReference>